<evidence type="ECO:0000256" key="8">
    <source>
        <dbReference type="SAM" id="Phobius"/>
    </source>
</evidence>
<dbReference type="EMBL" id="CP036272">
    <property type="protein sequence ID" value="QDT57792.1"/>
    <property type="molecule type" value="Genomic_DNA"/>
</dbReference>
<comment type="subcellular location">
    <subcellularLocation>
        <location evidence="1">Cell membrane</location>
        <topology evidence="1">Multi-pass membrane protein</topology>
    </subcellularLocation>
</comment>
<dbReference type="PANTHER" id="PTHR33908:SF11">
    <property type="entry name" value="MEMBRANE PROTEIN"/>
    <property type="match status" value="1"/>
</dbReference>
<keyword evidence="4" id="KW-0808">Transferase</keyword>
<dbReference type="GO" id="GO:0009103">
    <property type="term" value="P:lipopolysaccharide biosynthetic process"/>
    <property type="evidence" value="ECO:0007669"/>
    <property type="project" value="UniProtKB-ARBA"/>
</dbReference>
<keyword evidence="10" id="KW-1185">Reference proteome</keyword>
<name>A0A517SNU6_9BACT</name>
<gene>
    <name evidence="9" type="ORF">SV7mr_02770</name>
</gene>
<keyword evidence="3" id="KW-0328">Glycosyltransferase</keyword>
<evidence type="ECO:0000313" key="10">
    <source>
        <dbReference type="Proteomes" id="UP000315003"/>
    </source>
</evidence>
<dbReference type="RefSeq" id="WP_145268491.1">
    <property type="nucleotide sequence ID" value="NZ_CP036272.1"/>
</dbReference>
<evidence type="ECO:0000256" key="1">
    <source>
        <dbReference type="ARBA" id="ARBA00004651"/>
    </source>
</evidence>
<evidence type="ECO:0000256" key="3">
    <source>
        <dbReference type="ARBA" id="ARBA00022676"/>
    </source>
</evidence>
<feature type="transmembrane region" description="Helical" evidence="8">
    <location>
        <begin position="245"/>
        <end position="268"/>
    </location>
</feature>
<evidence type="ECO:0000256" key="2">
    <source>
        <dbReference type="ARBA" id="ARBA00022475"/>
    </source>
</evidence>
<dbReference type="AlphaFoldDB" id="A0A517SNU6"/>
<feature type="transmembrane region" description="Helical" evidence="8">
    <location>
        <begin position="400"/>
        <end position="423"/>
    </location>
</feature>
<evidence type="ECO:0000256" key="7">
    <source>
        <dbReference type="ARBA" id="ARBA00023136"/>
    </source>
</evidence>
<evidence type="ECO:0000313" key="9">
    <source>
        <dbReference type="EMBL" id="QDT57792.1"/>
    </source>
</evidence>
<accession>A0A517SNU6</accession>
<dbReference type="GO" id="GO:0016763">
    <property type="term" value="F:pentosyltransferase activity"/>
    <property type="evidence" value="ECO:0007669"/>
    <property type="project" value="TreeGrafter"/>
</dbReference>
<reference evidence="9 10" key="1">
    <citation type="submission" date="2019-02" db="EMBL/GenBank/DDBJ databases">
        <title>Deep-cultivation of Planctomycetes and their phenomic and genomic characterization uncovers novel biology.</title>
        <authorList>
            <person name="Wiegand S."/>
            <person name="Jogler M."/>
            <person name="Boedeker C."/>
            <person name="Pinto D."/>
            <person name="Vollmers J."/>
            <person name="Rivas-Marin E."/>
            <person name="Kohn T."/>
            <person name="Peeters S.H."/>
            <person name="Heuer A."/>
            <person name="Rast P."/>
            <person name="Oberbeckmann S."/>
            <person name="Bunk B."/>
            <person name="Jeske O."/>
            <person name="Meyerdierks A."/>
            <person name="Storesund J.E."/>
            <person name="Kallscheuer N."/>
            <person name="Luecker S."/>
            <person name="Lage O.M."/>
            <person name="Pohl T."/>
            <person name="Merkel B.J."/>
            <person name="Hornburger P."/>
            <person name="Mueller R.-W."/>
            <person name="Bruemmer F."/>
            <person name="Labrenz M."/>
            <person name="Spormann A.M."/>
            <person name="Op den Camp H."/>
            <person name="Overmann J."/>
            <person name="Amann R."/>
            <person name="Jetten M.S.M."/>
            <person name="Mascher T."/>
            <person name="Medema M.H."/>
            <person name="Devos D.P."/>
            <person name="Kaster A.-K."/>
            <person name="Ovreas L."/>
            <person name="Rohde M."/>
            <person name="Galperin M.Y."/>
            <person name="Jogler C."/>
        </authorList>
    </citation>
    <scope>NUCLEOTIDE SEQUENCE [LARGE SCALE GENOMIC DNA]</scope>
    <source>
        <strain evidence="9 10">SV_7m_r</strain>
    </source>
</reference>
<feature type="transmembrane region" description="Helical" evidence="8">
    <location>
        <begin position="166"/>
        <end position="186"/>
    </location>
</feature>
<evidence type="ECO:0000256" key="4">
    <source>
        <dbReference type="ARBA" id="ARBA00022679"/>
    </source>
</evidence>
<feature type="transmembrane region" description="Helical" evidence="8">
    <location>
        <begin position="435"/>
        <end position="453"/>
    </location>
</feature>
<keyword evidence="6 8" id="KW-1133">Transmembrane helix</keyword>
<feature type="transmembrane region" description="Helical" evidence="8">
    <location>
        <begin position="143"/>
        <end position="160"/>
    </location>
</feature>
<feature type="transmembrane region" description="Helical" evidence="8">
    <location>
        <begin position="216"/>
        <end position="233"/>
    </location>
</feature>
<organism evidence="9 10">
    <name type="scientific">Stieleria bergensis</name>
    <dbReference type="NCBI Taxonomy" id="2528025"/>
    <lineage>
        <taxon>Bacteria</taxon>
        <taxon>Pseudomonadati</taxon>
        <taxon>Planctomycetota</taxon>
        <taxon>Planctomycetia</taxon>
        <taxon>Pirellulales</taxon>
        <taxon>Pirellulaceae</taxon>
        <taxon>Stieleria</taxon>
    </lineage>
</organism>
<dbReference type="OrthoDB" id="231161at2"/>
<keyword evidence="5 8" id="KW-0812">Transmembrane</keyword>
<keyword evidence="2" id="KW-1003">Cell membrane</keyword>
<dbReference type="InterPro" id="IPR050297">
    <property type="entry name" value="LipidA_mod_glycosyltrf_83"/>
</dbReference>
<protein>
    <submittedName>
        <fullName evidence="9">Uncharacterized protein</fullName>
    </submittedName>
</protein>
<dbReference type="GO" id="GO:0005886">
    <property type="term" value="C:plasma membrane"/>
    <property type="evidence" value="ECO:0007669"/>
    <property type="project" value="UniProtKB-SubCell"/>
</dbReference>
<sequence>MHKRLVIVAILFCLLVRGGFLLVAPEPFQKDIDAYRAIALCLQQTGQYGLLPAVPVESSDLEGKAEAAAENALASLGSPKLGPPKLGSPKPTAFRPPLYPAVLSLLVKDGALSVFAVACLHLTMAVLTVVAIFFAMKTVTGHAGLSLAATMMVSLDPILLQQSSLVMTETMAAMLVAIVIFLWSQLTSKQKTPGLIGPLAVGCILGLAYLCRPTFLVWAALLISAFWVLCWRGQNTSGQAAWRGFLAGDVLVKPVVMGLPVLVILAAWTARNQWVLGAPVWATTHGGYTILLANNESFYDYVDASPARAVLGPPWDAEPFLDAYQHRFVGQMRAAEFWETDWQQTPLETPAFIDEVTDDQDCNQAAKATIRRRPVTFVTSAVVRAMRLWSPLPLKRPPGFSIKIAGVVVWYLVVYALVLYAIVRHRKALFQRQWIAVWLLCLTLTAVHAVYWSNLRMRGPAMPALCMVACLAFLPARRAQTSPMDSSQPASPG</sequence>
<evidence type="ECO:0000256" key="5">
    <source>
        <dbReference type="ARBA" id="ARBA00022692"/>
    </source>
</evidence>
<feature type="transmembrane region" description="Helical" evidence="8">
    <location>
        <begin position="112"/>
        <end position="136"/>
    </location>
</feature>
<proteinExistence type="predicted"/>
<dbReference type="PANTHER" id="PTHR33908">
    <property type="entry name" value="MANNOSYLTRANSFERASE YKCB-RELATED"/>
    <property type="match status" value="1"/>
</dbReference>
<feature type="transmembrane region" description="Helical" evidence="8">
    <location>
        <begin position="193"/>
        <end position="210"/>
    </location>
</feature>
<evidence type="ECO:0000256" key="6">
    <source>
        <dbReference type="ARBA" id="ARBA00022989"/>
    </source>
</evidence>
<dbReference type="Proteomes" id="UP000315003">
    <property type="component" value="Chromosome"/>
</dbReference>
<keyword evidence="7 8" id="KW-0472">Membrane</keyword>